<dbReference type="GO" id="GO:0031317">
    <property type="term" value="C:tripartite ATP-independent periplasmic transporter complex"/>
    <property type="evidence" value="ECO:0007669"/>
    <property type="project" value="InterPro"/>
</dbReference>
<gene>
    <name evidence="5" type="primary">dctP</name>
    <name evidence="5" type="ORF">H8E79_06410</name>
</gene>
<sequence length="357" mass="39787">MKIFSKIVMAVAGLTLLATPAFAEKVVKWNLAMTWSSTLTPLASPAPKLAKMVEAMSDGKFIIRVEGSEKHKAALGILDMVSGGQYEMGHSAAYYWKGKDVNSVFFTTLPFGMTAAEQYAWFYYDDGMDYMAQVFDKFGVLSFPGGNTGVQMGGWFRKEINSLDDLKGLKMRIPGLAGEVFSRLGVNVTNIPSGELYTSLDRGTIDALEWIGPGMDIKMGFHKIAPFYYTGWHEPASEMQFMINKRAYDKLPPAFQVMLQTAMRAVTADMYSENFADSVNAWAQMKSEYPNIQVKTFPTPVLKAMKQATDDVMAENAAKDPLFKEILASQQDFMAKARAWTIISEYNYVKTSMELGE</sequence>
<feature type="binding site" evidence="2">
    <location>
        <position position="172"/>
    </location>
    <ligand>
        <name>substrate</name>
    </ligand>
</feature>
<dbReference type="PIRSF" id="PIRSF039026">
    <property type="entry name" value="SiaP"/>
    <property type="match status" value="1"/>
</dbReference>
<keyword evidence="3" id="KW-0479">Metal-binding</keyword>
<feature type="binding site" evidence="3">
    <location>
        <position position="234"/>
    </location>
    <ligand>
        <name>substrate</name>
    </ligand>
</feature>
<name>A0A8J6NAH1_9BACT</name>
<evidence type="ECO:0000313" key="5">
    <source>
        <dbReference type="EMBL" id="MBC8208782.1"/>
    </source>
</evidence>
<organism evidence="5 6">
    <name type="scientific">Candidatus Desulfatifera sulfidica</name>
    <dbReference type="NCBI Taxonomy" id="2841691"/>
    <lineage>
        <taxon>Bacteria</taxon>
        <taxon>Pseudomonadati</taxon>
        <taxon>Thermodesulfobacteriota</taxon>
        <taxon>Desulfobulbia</taxon>
        <taxon>Desulfobulbales</taxon>
        <taxon>Desulfobulbaceae</taxon>
        <taxon>Candidatus Desulfatifera</taxon>
    </lineage>
</organism>
<dbReference type="GO" id="GO:0055085">
    <property type="term" value="P:transmembrane transport"/>
    <property type="evidence" value="ECO:0007669"/>
    <property type="project" value="InterPro"/>
</dbReference>
<feature type="signal peptide" evidence="4">
    <location>
        <begin position="1"/>
        <end position="23"/>
    </location>
</feature>
<dbReference type="Gene3D" id="3.40.190.170">
    <property type="entry name" value="Bacterial extracellular solute-binding protein, family 7"/>
    <property type="match status" value="1"/>
</dbReference>
<evidence type="ECO:0000313" key="6">
    <source>
        <dbReference type="Proteomes" id="UP000599024"/>
    </source>
</evidence>
<dbReference type="GO" id="GO:0046872">
    <property type="term" value="F:metal ion binding"/>
    <property type="evidence" value="ECO:0007669"/>
    <property type="project" value="UniProtKB-KW"/>
</dbReference>
<evidence type="ECO:0000256" key="4">
    <source>
        <dbReference type="SAM" id="SignalP"/>
    </source>
</evidence>
<dbReference type="InterPro" id="IPR018389">
    <property type="entry name" value="DctP_fam"/>
</dbReference>
<proteinExistence type="predicted"/>
<dbReference type="PANTHER" id="PTHR33376:SF5">
    <property type="entry name" value="EXTRACYTOPLASMIC SOLUTE RECEPTOR PROTEIN"/>
    <property type="match status" value="1"/>
</dbReference>
<dbReference type="Pfam" id="PF03480">
    <property type="entry name" value="DctP"/>
    <property type="match status" value="1"/>
</dbReference>
<evidence type="ECO:0000256" key="2">
    <source>
        <dbReference type="PIRSR" id="PIRSR039026-1"/>
    </source>
</evidence>
<accession>A0A8J6NAH1</accession>
<feature type="chain" id="PRO_5035249906" evidence="4">
    <location>
        <begin position="24"/>
        <end position="357"/>
    </location>
</feature>
<dbReference type="InterPro" id="IPR026289">
    <property type="entry name" value="SBP_TakP-like"/>
</dbReference>
<keyword evidence="1 4" id="KW-0732">Signal</keyword>
<feature type="binding site" evidence="2">
    <location>
        <position position="151"/>
    </location>
    <ligand>
        <name>substrate</name>
    </ligand>
</feature>
<dbReference type="InterPro" id="IPR038404">
    <property type="entry name" value="TRAP_DctP_sf"/>
</dbReference>
<dbReference type="AlphaFoldDB" id="A0A8J6NAH1"/>
<protein>
    <submittedName>
        <fullName evidence="5">TRAP transporter substrate-binding protein DctP</fullName>
    </submittedName>
</protein>
<feature type="binding site" evidence="3">
    <location>
        <position position="210"/>
    </location>
    <ligand>
        <name>Na(+)</name>
        <dbReference type="ChEBI" id="CHEBI:29101"/>
    </ligand>
</feature>
<comment type="caution">
    <text evidence="5">The sequence shown here is derived from an EMBL/GenBank/DDBJ whole genome shotgun (WGS) entry which is preliminary data.</text>
</comment>
<reference evidence="5 6" key="1">
    <citation type="submission" date="2020-08" db="EMBL/GenBank/DDBJ databases">
        <title>Bridging the membrane lipid divide: bacteria of the FCB group superphylum have the potential to synthesize archaeal ether lipids.</title>
        <authorList>
            <person name="Villanueva L."/>
            <person name="Von Meijenfeldt F.A.B."/>
            <person name="Westbye A.B."/>
            <person name="Yadav S."/>
            <person name="Hopmans E.C."/>
            <person name="Dutilh B.E."/>
            <person name="Sinninghe Damste J.S."/>
        </authorList>
    </citation>
    <scope>NUCLEOTIDE SEQUENCE [LARGE SCALE GENOMIC DNA]</scope>
    <source>
        <strain evidence="5">NIOZ-UU81</strain>
    </source>
</reference>
<dbReference type="EMBL" id="JACNLK010000053">
    <property type="protein sequence ID" value="MBC8208782.1"/>
    <property type="molecule type" value="Genomic_DNA"/>
</dbReference>
<dbReference type="Gene3D" id="3.40.190.10">
    <property type="entry name" value="Periplasmic binding protein-like II"/>
    <property type="match status" value="1"/>
</dbReference>
<evidence type="ECO:0000256" key="1">
    <source>
        <dbReference type="ARBA" id="ARBA00022729"/>
    </source>
</evidence>
<dbReference type="Proteomes" id="UP000599024">
    <property type="component" value="Unassembled WGS sequence"/>
</dbReference>
<dbReference type="PANTHER" id="PTHR33376">
    <property type="match status" value="1"/>
</dbReference>
<feature type="binding site" evidence="3">
    <location>
        <position position="209"/>
    </location>
    <ligand>
        <name>substrate</name>
    </ligand>
</feature>
<evidence type="ECO:0000256" key="3">
    <source>
        <dbReference type="PIRSR" id="PIRSR039026-2"/>
    </source>
</evidence>
<dbReference type="NCBIfam" id="NF037995">
    <property type="entry name" value="TRAP_S1"/>
    <property type="match status" value="1"/>
</dbReference>